<evidence type="ECO:0000256" key="4">
    <source>
        <dbReference type="ARBA" id="ARBA00023125"/>
    </source>
</evidence>
<gene>
    <name evidence="7" type="ORF">CI238_08497</name>
</gene>
<evidence type="ECO:0000256" key="1">
    <source>
        <dbReference type="ARBA" id="ARBA00022723"/>
    </source>
</evidence>
<sequence length="469" mass="53174">MKCIKSNRLCEGYLDSGIHLLPQPRGQVQLVAPPDVRSTQQTTDTRILSAPGYETTLFYHQQQWNAFQSFVVNAEQGGAVLKNTVAEMTPQYAHNEIAIREICSRIGALGKALHPVFNDTLASAEYRQALEHYGRAAKAIFSVKATTNNLPSVILTSLLFTTFEMMAGNTESASKHHNHAVAMMEQHIDLRLDIEKVPFEKLRLSQLETAMFDWLLRHHTHPWAFSFGPESVRIIAPARKFPHCRHRYTMRDISKSFDTISQATSWWHITQHAMLHHLHDLKTKTSEALQDNGAFIWGECAKLLQSWRASFAPLLQASKQHRDCNYHHWFRAMTLEALYVESLSAIHARHKLDSNVLPAVTPLYLEIIQYALQLAKKQRFNGLETLVAENNIVRPLACVLYKSRDPEVTREVMSVLKKLVGGVGMAESLIFMFGCREKKKPLQALERGWGWSFTSAGLTSGASLLDYLD</sequence>
<evidence type="ECO:0000313" key="8">
    <source>
        <dbReference type="Proteomes" id="UP000076584"/>
    </source>
</evidence>
<organism evidence="7 8">
    <name type="scientific">Colletotrichum incanum</name>
    <name type="common">Soybean anthracnose fungus</name>
    <dbReference type="NCBI Taxonomy" id="1573173"/>
    <lineage>
        <taxon>Eukaryota</taxon>
        <taxon>Fungi</taxon>
        <taxon>Dikarya</taxon>
        <taxon>Ascomycota</taxon>
        <taxon>Pezizomycotina</taxon>
        <taxon>Sordariomycetes</taxon>
        <taxon>Hypocreomycetidae</taxon>
        <taxon>Glomerellales</taxon>
        <taxon>Glomerellaceae</taxon>
        <taxon>Colletotrichum</taxon>
        <taxon>Colletotrichum spaethianum species complex</taxon>
    </lineage>
</organism>
<keyword evidence="6" id="KW-0539">Nucleus</keyword>
<dbReference type="EMBL" id="LFIW01001475">
    <property type="protein sequence ID" value="KZL82259.1"/>
    <property type="molecule type" value="Genomic_DNA"/>
</dbReference>
<dbReference type="PANTHER" id="PTHR36206">
    <property type="entry name" value="ASPERCRYPTIN BIOSYNTHESIS CLUSTER-SPECIFIC TRANSCRIPTION REGULATOR ATNN-RELATED"/>
    <property type="match status" value="1"/>
</dbReference>
<dbReference type="GO" id="GO:0046872">
    <property type="term" value="F:metal ion binding"/>
    <property type="evidence" value="ECO:0007669"/>
    <property type="project" value="UniProtKB-KW"/>
</dbReference>
<dbReference type="InterPro" id="IPR052360">
    <property type="entry name" value="Transcr_Regulatory_Proteins"/>
</dbReference>
<dbReference type="GO" id="GO:0003677">
    <property type="term" value="F:DNA binding"/>
    <property type="evidence" value="ECO:0007669"/>
    <property type="project" value="UniProtKB-KW"/>
</dbReference>
<comment type="caution">
    <text evidence="7">The sequence shown here is derived from an EMBL/GenBank/DDBJ whole genome shotgun (WGS) entry which is preliminary data.</text>
</comment>
<protein>
    <submittedName>
        <fullName evidence="7">C6 zinc finger domain-containing protein</fullName>
    </submittedName>
</protein>
<evidence type="ECO:0000256" key="2">
    <source>
        <dbReference type="ARBA" id="ARBA00022833"/>
    </source>
</evidence>
<reference evidence="7 8" key="1">
    <citation type="submission" date="2015-06" db="EMBL/GenBank/DDBJ databases">
        <title>Survival trade-offs in plant roots during colonization by closely related pathogenic and mutualistic fungi.</title>
        <authorList>
            <person name="Hacquard S."/>
            <person name="Kracher B."/>
            <person name="Hiruma K."/>
            <person name="Weinman A."/>
            <person name="Muench P."/>
            <person name="Garrido Oter R."/>
            <person name="Ver Loren van Themaat E."/>
            <person name="Dallerey J.-F."/>
            <person name="Damm U."/>
            <person name="Henrissat B."/>
            <person name="Lespinet O."/>
            <person name="Thon M."/>
            <person name="Kemen E."/>
            <person name="McHardy A.C."/>
            <person name="Schulze-Lefert P."/>
            <person name="O'Connell R.J."/>
        </authorList>
    </citation>
    <scope>NUCLEOTIDE SEQUENCE [LARGE SCALE GENOMIC DNA]</scope>
    <source>
        <strain evidence="7 8">MAFF 238704</strain>
    </source>
</reference>
<evidence type="ECO:0000256" key="6">
    <source>
        <dbReference type="ARBA" id="ARBA00023242"/>
    </source>
</evidence>
<evidence type="ECO:0000313" key="7">
    <source>
        <dbReference type="EMBL" id="KZL82259.1"/>
    </source>
</evidence>
<accession>A0A161XYC3</accession>
<dbReference type="PANTHER" id="PTHR36206:SF4">
    <property type="entry name" value="HYPOTHETICAL CONSERVED PROTEIN (EUROFUNG)-RELATED"/>
    <property type="match status" value="1"/>
</dbReference>
<name>A0A161XYC3_COLIC</name>
<keyword evidence="2" id="KW-0862">Zinc</keyword>
<keyword evidence="3" id="KW-0805">Transcription regulation</keyword>
<keyword evidence="1" id="KW-0479">Metal-binding</keyword>
<evidence type="ECO:0000256" key="5">
    <source>
        <dbReference type="ARBA" id="ARBA00023163"/>
    </source>
</evidence>
<keyword evidence="8" id="KW-1185">Reference proteome</keyword>
<proteinExistence type="predicted"/>
<dbReference type="STRING" id="1573173.A0A161XYC3"/>
<dbReference type="AlphaFoldDB" id="A0A161XYC3"/>
<keyword evidence="4" id="KW-0238">DNA-binding</keyword>
<keyword evidence="5" id="KW-0804">Transcription</keyword>
<dbReference type="Proteomes" id="UP000076584">
    <property type="component" value="Unassembled WGS sequence"/>
</dbReference>
<evidence type="ECO:0000256" key="3">
    <source>
        <dbReference type="ARBA" id="ARBA00023015"/>
    </source>
</evidence>